<proteinExistence type="predicted"/>
<reference evidence="1 2" key="1">
    <citation type="submission" date="2020-03" db="EMBL/GenBank/DDBJ databases">
        <authorList>
            <person name="Holtappels D."/>
            <person name="Bomans J.P.J."/>
            <person name="Lavigne R."/>
            <person name="Wagemans J."/>
        </authorList>
    </citation>
    <scope>NUCLEOTIDE SEQUENCE [LARGE SCALE GENOMIC DNA]</scope>
    <source>
        <strain evidence="1 2">OLIVR5</strain>
    </source>
</reference>
<keyword evidence="2" id="KW-1185">Reference proteome</keyword>
<name>A0A858MST7_9CAUD</name>
<dbReference type="EMBL" id="MT234342">
    <property type="protein sequence ID" value="QIW87834.1"/>
    <property type="molecule type" value="Genomic_DNA"/>
</dbReference>
<evidence type="ECO:0000313" key="1">
    <source>
        <dbReference type="EMBL" id="QIW87834.1"/>
    </source>
</evidence>
<protein>
    <submittedName>
        <fullName evidence="1">Uncharacterized protein</fullName>
    </submittedName>
</protein>
<gene>
    <name evidence="1" type="ORF">Ab1vBOLIVR5_gp186c</name>
</gene>
<organism evidence="1 2">
    <name type="scientific">Agrobacterium phage OLIVR5</name>
    <dbReference type="NCBI Taxonomy" id="2723773"/>
    <lineage>
        <taxon>Viruses</taxon>
        <taxon>Duplodnaviria</taxon>
        <taxon>Heunggongvirae</taxon>
        <taxon>Uroviricota</taxon>
        <taxon>Caudoviricetes</taxon>
        <taxon>Pootjesviridae</taxon>
        <taxon>Heverleevirus</taxon>
        <taxon>Heverleevirus OLIVR5</taxon>
    </lineage>
</organism>
<evidence type="ECO:0000313" key="2">
    <source>
        <dbReference type="Proteomes" id="UP000671873"/>
    </source>
</evidence>
<accession>A0A858MST7</accession>
<sequence length="69" mass="8184">MMVVEETEFIQTRHIFFGHEIELKSIDRENIRFAMKRIVVGVGAFINILLEDGESFYKVVHGLYLHPYR</sequence>
<dbReference type="Proteomes" id="UP000671873">
    <property type="component" value="Segment"/>
</dbReference>